<comment type="caution">
    <text evidence="2">The sequence shown here is derived from an EMBL/GenBank/DDBJ whole genome shotgun (WGS) entry which is preliminary data.</text>
</comment>
<dbReference type="VEuPathDB" id="FungiDB:I7I52_10949"/>
<name>A0A8H7YCK7_AJECA</name>
<dbReference type="Proteomes" id="UP000670092">
    <property type="component" value="Unassembled WGS sequence"/>
</dbReference>
<dbReference type="SUPFAM" id="SSF52266">
    <property type="entry name" value="SGNH hydrolase"/>
    <property type="match status" value="1"/>
</dbReference>
<sequence length="437" mass="49047">MQKGRADCNLFQSLPLAIHPQNAAILCIFHLSSLPIMYFLTSVKSYVVYFSLAFQLSSYFAGALPSCFVGENETIPTAVIRYAALGDSYASGIDAGRKLHNSCWRFKDSYPMQLIRSGVLGQNHAFQFLACSGAVMGIPGTSFSKHKSIDRQIKALKPSDLVTLSIGGNDAGFFDILNACVYRFYGTRSGNCSEQLEKSKKLISSDEFADAYHKTIINILAKGNGPHFRLLTLGYSPFFDEALSDDCNNRSFGFWKMWQPKLTVNLRQQLNEISLELNNKIVHLIKDLGDERIVWVDWSPKFKDHLFCQRGNKTISDGDNTWFFDVDFSSTNLTNDDVDVDVDTCAPQSQYSSDWGHLAACGIAMVNAQSSDYSQMLYQSSSDDENEVDGDISADHYPNQRGLARVFHPKPQGYKAIAEAIRNHWRRMPCEPYVLDK</sequence>
<dbReference type="InterPro" id="IPR037460">
    <property type="entry name" value="SEST-like"/>
</dbReference>
<dbReference type="Gene3D" id="3.40.50.1110">
    <property type="entry name" value="SGNH hydrolase"/>
    <property type="match status" value="1"/>
</dbReference>
<dbReference type="PANTHER" id="PTHR37981:SF1">
    <property type="entry name" value="SGNH HYDROLASE-TYPE ESTERASE DOMAIN-CONTAINING PROTEIN"/>
    <property type="match status" value="1"/>
</dbReference>
<dbReference type="InterPro" id="IPR036514">
    <property type="entry name" value="SGNH_hydro_sf"/>
</dbReference>
<gene>
    <name evidence="2" type="ORF">I7I52_10949</name>
</gene>
<feature type="domain" description="SGNH hydrolase-type esterase" evidence="1">
    <location>
        <begin position="84"/>
        <end position="253"/>
    </location>
</feature>
<evidence type="ECO:0000259" key="1">
    <source>
        <dbReference type="Pfam" id="PF13472"/>
    </source>
</evidence>
<protein>
    <recommendedName>
        <fullName evidence="1">SGNH hydrolase-type esterase domain-containing protein</fullName>
    </recommendedName>
</protein>
<dbReference type="GO" id="GO:0016788">
    <property type="term" value="F:hydrolase activity, acting on ester bonds"/>
    <property type="evidence" value="ECO:0007669"/>
    <property type="project" value="InterPro"/>
</dbReference>
<accession>A0A8H7YCK7</accession>
<evidence type="ECO:0000313" key="3">
    <source>
        <dbReference type="Proteomes" id="UP000670092"/>
    </source>
</evidence>
<dbReference type="EMBL" id="JAEVHI010000011">
    <property type="protein sequence ID" value="KAG5286903.1"/>
    <property type="molecule type" value="Genomic_DNA"/>
</dbReference>
<dbReference type="CDD" id="cd01823">
    <property type="entry name" value="SEST_like"/>
    <property type="match status" value="1"/>
</dbReference>
<dbReference type="AlphaFoldDB" id="A0A8H7YCK7"/>
<dbReference type="Pfam" id="PF13472">
    <property type="entry name" value="Lipase_GDSL_2"/>
    <property type="match status" value="1"/>
</dbReference>
<dbReference type="OrthoDB" id="1896086at2759"/>
<proteinExistence type="predicted"/>
<organism evidence="2 3">
    <name type="scientific">Ajellomyces capsulatus</name>
    <name type="common">Darling's disease fungus</name>
    <name type="synonym">Histoplasma capsulatum</name>
    <dbReference type="NCBI Taxonomy" id="5037"/>
    <lineage>
        <taxon>Eukaryota</taxon>
        <taxon>Fungi</taxon>
        <taxon>Dikarya</taxon>
        <taxon>Ascomycota</taxon>
        <taxon>Pezizomycotina</taxon>
        <taxon>Eurotiomycetes</taxon>
        <taxon>Eurotiomycetidae</taxon>
        <taxon>Onygenales</taxon>
        <taxon>Ajellomycetaceae</taxon>
        <taxon>Histoplasma</taxon>
    </lineage>
</organism>
<dbReference type="PANTHER" id="PTHR37981">
    <property type="entry name" value="LIPASE 2"/>
    <property type="match status" value="1"/>
</dbReference>
<dbReference type="GO" id="GO:0006629">
    <property type="term" value="P:lipid metabolic process"/>
    <property type="evidence" value="ECO:0007669"/>
    <property type="project" value="TreeGrafter"/>
</dbReference>
<dbReference type="InterPro" id="IPR013830">
    <property type="entry name" value="SGNH_hydro"/>
</dbReference>
<reference evidence="2 3" key="1">
    <citation type="submission" date="2021-01" db="EMBL/GenBank/DDBJ databases">
        <title>Chromosome-level genome assembly of a human fungal pathogen reveals clustering of transcriptionally co-regulated genes.</title>
        <authorList>
            <person name="Voorhies M."/>
            <person name="Cohen S."/>
            <person name="Shea T.P."/>
            <person name="Petrus S."/>
            <person name="Munoz J.F."/>
            <person name="Poplawski S."/>
            <person name="Goldman W.E."/>
            <person name="Michael T."/>
            <person name="Cuomo C.A."/>
            <person name="Sil A."/>
            <person name="Beyhan S."/>
        </authorList>
    </citation>
    <scope>NUCLEOTIDE SEQUENCE [LARGE SCALE GENOMIC DNA]</scope>
    <source>
        <strain evidence="2 3">G184AR</strain>
    </source>
</reference>
<evidence type="ECO:0000313" key="2">
    <source>
        <dbReference type="EMBL" id="KAG5286903.1"/>
    </source>
</evidence>